<dbReference type="OrthoDB" id="8603558at2"/>
<accession>A0A2G8T7M9</accession>
<evidence type="ECO:0000259" key="1">
    <source>
        <dbReference type="Pfam" id="PF03713"/>
    </source>
</evidence>
<feature type="domain" description="DUF305" evidence="1">
    <location>
        <begin position="65"/>
        <end position="149"/>
    </location>
</feature>
<dbReference type="EMBL" id="PDOC01000039">
    <property type="protein sequence ID" value="PIL42066.1"/>
    <property type="molecule type" value="Genomic_DNA"/>
</dbReference>
<evidence type="ECO:0000313" key="2">
    <source>
        <dbReference type="EMBL" id="PIL42066.1"/>
    </source>
</evidence>
<sequence length="158" mass="17042">MIPGYLTHAGNTYQELTMITTISRRILATTAVKLALSAAVAAGALAVAAPALAQSEGHAQHDMSKPAHAAGKTSTDMHASMDEMHKKMKGMPMTGNQDMDFAMMMVGHHQGAIDMAQAQIDHGKDKQMISAAKKIITAQKKEIAMFEAWMKKRPHSTK</sequence>
<dbReference type="PANTHER" id="PTHR36933">
    <property type="entry name" value="SLL0788 PROTEIN"/>
    <property type="match status" value="1"/>
</dbReference>
<dbReference type="InterPro" id="IPR012347">
    <property type="entry name" value="Ferritin-like"/>
</dbReference>
<keyword evidence="3" id="KW-1185">Reference proteome</keyword>
<dbReference type="Gene3D" id="1.20.1260.10">
    <property type="match status" value="1"/>
</dbReference>
<gene>
    <name evidence="2" type="ORF">CR105_26295</name>
</gene>
<dbReference type="Proteomes" id="UP000230390">
    <property type="component" value="Unassembled WGS sequence"/>
</dbReference>
<organism evidence="2 3">
    <name type="scientific">Massilia eurypsychrophila</name>
    <dbReference type="NCBI Taxonomy" id="1485217"/>
    <lineage>
        <taxon>Bacteria</taxon>
        <taxon>Pseudomonadati</taxon>
        <taxon>Pseudomonadota</taxon>
        <taxon>Betaproteobacteria</taxon>
        <taxon>Burkholderiales</taxon>
        <taxon>Oxalobacteraceae</taxon>
        <taxon>Telluria group</taxon>
        <taxon>Massilia</taxon>
    </lineage>
</organism>
<protein>
    <submittedName>
        <fullName evidence="2">DUF305 domain-containing protein</fullName>
    </submittedName>
</protein>
<evidence type="ECO:0000313" key="3">
    <source>
        <dbReference type="Proteomes" id="UP000230390"/>
    </source>
</evidence>
<proteinExistence type="predicted"/>
<dbReference type="PANTHER" id="PTHR36933:SF1">
    <property type="entry name" value="SLL0788 PROTEIN"/>
    <property type="match status" value="1"/>
</dbReference>
<name>A0A2G8T7M9_9BURK</name>
<dbReference type="AlphaFoldDB" id="A0A2G8T7M9"/>
<reference evidence="2 3" key="1">
    <citation type="submission" date="2017-10" db="EMBL/GenBank/DDBJ databases">
        <title>Massilia psychrophilum sp. nov., a novel purple-pigmented bacterium isolated from Tianshan glacier, Xinjiang Municipality, China.</title>
        <authorList>
            <person name="Wang H."/>
        </authorList>
    </citation>
    <scope>NUCLEOTIDE SEQUENCE [LARGE SCALE GENOMIC DNA]</scope>
    <source>
        <strain evidence="2 3">JCM 30074</strain>
    </source>
</reference>
<dbReference type="InterPro" id="IPR005183">
    <property type="entry name" value="DUF305_CopM-like"/>
</dbReference>
<dbReference type="Pfam" id="PF03713">
    <property type="entry name" value="DUF305"/>
    <property type="match status" value="1"/>
</dbReference>
<comment type="caution">
    <text evidence="2">The sequence shown here is derived from an EMBL/GenBank/DDBJ whole genome shotgun (WGS) entry which is preliminary data.</text>
</comment>